<gene>
    <name evidence="1" type="ORF">Bequi_03855</name>
</gene>
<protein>
    <recommendedName>
        <fullName evidence="3">VOC domain-containing protein</fullName>
    </recommendedName>
</protein>
<keyword evidence="2" id="KW-1185">Reference proteome</keyword>
<dbReference type="RefSeq" id="WP_249736622.1">
    <property type="nucleotide sequence ID" value="NZ_JAKNCJ010000001.1"/>
</dbReference>
<accession>A0ABT0QXY7</accession>
<dbReference type="Proteomes" id="UP001203761">
    <property type="component" value="Unassembled WGS sequence"/>
</dbReference>
<reference evidence="1" key="1">
    <citation type="submission" date="2022-02" db="EMBL/GenBank/DDBJ databases">
        <authorList>
            <person name="Lee M."/>
            <person name="Kim S.-J."/>
            <person name="Jung M.-Y."/>
        </authorList>
    </citation>
    <scope>NUCLEOTIDE SEQUENCE</scope>
    <source>
        <strain evidence="1">JHP9</strain>
    </source>
</reference>
<dbReference type="EMBL" id="JAKNCJ010000001">
    <property type="protein sequence ID" value="MCL6422526.1"/>
    <property type="molecule type" value="Genomic_DNA"/>
</dbReference>
<sequence>MIIRPIVFTAARDRWLAILEALGGAVRVGAPGWTVVDLAGGRVALHGADEGRPAGTCRLGFEVESFEEVPGRESLRYEDGPDGPTLRVEGPSLPPFGIEITDGARTPSGAVQVAPLALTPDVARAADVLAGLGLRRRLTSEGGGWADLTGDGILGVHRGSELGAIPGFEAGDLDPLVAPLEAAGAHPRIIDESYGRTLQFDDPDGGEAIWINETQTDLYGYRSEAARG</sequence>
<evidence type="ECO:0000313" key="1">
    <source>
        <dbReference type="EMBL" id="MCL6422526.1"/>
    </source>
</evidence>
<proteinExistence type="predicted"/>
<name>A0ABT0QXY7_9MICO</name>
<dbReference type="SUPFAM" id="SSF54593">
    <property type="entry name" value="Glyoxalase/Bleomycin resistance protein/Dihydroxybiphenyl dioxygenase"/>
    <property type="match status" value="1"/>
</dbReference>
<evidence type="ECO:0008006" key="3">
    <source>
        <dbReference type="Google" id="ProtNLM"/>
    </source>
</evidence>
<comment type="caution">
    <text evidence="1">The sequence shown here is derived from an EMBL/GenBank/DDBJ whole genome shotgun (WGS) entry which is preliminary data.</text>
</comment>
<evidence type="ECO:0000313" key="2">
    <source>
        <dbReference type="Proteomes" id="UP001203761"/>
    </source>
</evidence>
<organism evidence="1 2">
    <name type="scientific">Brachybacterium equifaecis</name>
    <dbReference type="NCBI Taxonomy" id="2910770"/>
    <lineage>
        <taxon>Bacteria</taxon>
        <taxon>Bacillati</taxon>
        <taxon>Actinomycetota</taxon>
        <taxon>Actinomycetes</taxon>
        <taxon>Micrococcales</taxon>
        <taxon>Dermabacteraceae</taxon>
        <taxon>Brachybacterium</taxon>
    </lineage>
</organism>
<dbReference type="InterPro" id="IPR029068">
    <property type="entry name" value="Glyas_Bleomycin-R_OHBP_Dase"/>
</dbReference>